<evidence type="ECO:0000313" key="12">
    <source>
        <dbReference type="EMBL" id="OHA49054.1"/>
    </source>
</evidence>
<dbReference type="InterPro" id="IPR036393">
    <property type="entry name" value="AceGlu_kinase-like_sf"/>
</dbReference>
<evidence type="ECO:0000313" key="13">
    <source>
        <dbReference type="Proteomes" id="UP000177629"/>
    </source>
</evidence>
<protein>
    <recommendedName>
        <fullName evidence="3">UMP kinase</fullName>
        <ecNumber evidence="3">2.7.4.22</ecNumber>
    </recommendedName>
    <alternativeName>
        <fullName evidence="10">Uridine monophosphate kinase</fullName>
    </alternativeName>
</protein>
<evidence type="ECO:0000256" key="3">
    <source>
        <dbReference type="ARBA" id="ARBA00012899"/>
    </source>
</evidence>
<evidence type="ECO:0000256" key="6">
    <source>
        <dbReference type="ARBA" id="ARBA00022741"/>
    </source>
</evidence>
<dbReference type="PANTHER" id="PTHR42833">
    <property type="entry name" value="URIDYLATE KINASE"/>
    <property type="match status" value="1"/>
</dbReference>
<dbReference type="AlphaFoldDB" id="A0A1G2PL52"/>
<feature type="domain" description="Aspartate/glutamate/uridylate kinase" evidence="11">
    <location>
        <begin position="20"/>
        <end position="218"/>
    </location>
</feature>
<dbReference type="STRING" id="1802362.A2806_01790"/>
<reference evidence="12 13" key="1">
    <citation type="journal article" date="2016" name="Nat. Commun.">
        <title>Thousands of microbial genomes shed light on interconnected biogeochemical processes in an aquifer system.</title>
        <authorList>
            <person name="Anantharaman K."/>
            <person name="Brown C.T."/>
            <person name="Hug L.A."/>
            <person name="Sharon I."/>
            <person name="Castelle C.J."/>
            <person name="Probst A.J."/>
            <person name="Thomas B.C."/>
            <person name="Singh A."/>
            <person name="Wilkins M.J."/>
            <person name="Karaoz U."/>
            <person name="Brodie E.L."/>
            <person name="Williams K.H."/>
            <person name="Hubbard S.S."/>
            <person name="Banfield J.F."/>
        </authorList>
    </citation>
    <scope>NUCLEOTIDE SEQUENCE [LARGE SCALE GENOMIC DNA]</scope>
</reference>
<dbReference type="GO" id="GO:0006225">
    <property type="term" value="P:UDP biosynthetic process"/>
    <property type="evidence" value="ECO:0007669"/>
    <property type="project" value="TreeGrafter"/>
</dbReference>
<evidence type="ECO:0000256" key="9">
    <source>
        <dbReference type="ARBA" id="ARBA00022975"/>
    </source>
</evidence>
<proteinExistence type="inferred from homology"/>
<dbReference type="InterPro" id="IPR001048">
    <property type="entry name" value="Asp/Glu/Uridylate_kinase"/>
</dbReference>
<evidence type="ECO:0000256" key="5">
    <source>
        <dbReference type="ARBA" id="ARBA00022679"/>
    </source>
</evidence>
<sequence length="242" mass="27148">MPKRRSKRLRKQKKNNQPHIIALGGSVVAPDGINLEFISKFGAFIKQAVRHGHRFLIVIGGGALAREYQRAAKSLAKDTPQIELDTIGMRATRVNADLLRVALGKNVHPEIVESPERLLHIRDPIAIAAGFMPGYSTDTVAIRIAEEINAERVIIAGRPAYVYDRDFMRYPNAKPFRSLTWNAYKKLIGKRWKPGMSSPVDPVAAQRASKFGIEVVVVRGNDLSNFEKVIMRKPFRGTRISR</sequence>
<evidence type="ECO:0000256" key="10">
    <source>
        <dbReference type="ARBA" id="ARBA00032092"/>
    </source>
</evidence>
<dbReference type="PANTHER" id="PTHR42833:SF4">
    <property type="entry name" value="URIDYLATE KINASE PUMPKIN, CHLOROPLASTIC"/>
    <property type="match status" value="1"/>
</dbReference>
<keyword evidence="4" id="KW-0963">Cytoplasm</keyword>
<dbReference type="NCBIfam" id="TIGR02076">
    <property type="entry name" value="pyrH_arch"/>
    <property type="match status" value="1"/>
</dbReference>
<comment type="similarity">
    <text evidence="2">Belongs to the UMP kinase family.</text>
</comment>
<dbReference type="GO" id="GO:0005524">
    <property type="term" value="F:ATP binding"/>
    <property type="evidence" value="ECO:0007669"/>
    <property type="project" value="UniProtKB-KW"/>
</dbReference>
<comment type="pathway">
    <text evidence="1">Pyrimidine metabolism; CTP biosynthesis via de novo pathway; UDP from UMP (UMPK route): step 1/1.</text>
</comment>
<keyword evidence="6" id="KW-0547">Nucleotide-binding</keyword>
<dbReference type="Proteomes" id="UP000177629">
    <property type="component" value="Unassembled WGS sequence"/>
</dbReference>
<accession>A0A1G2PL52</accession>
<evidence type="ECO:0000256" key="7">
    <source>
        <dbReference type="ARBA" id="ARBA00022777"/>
    </source>
</evidence>
<name>A0A1G2PL52_9BACT</name>
<evidence type="ECO:0000256" key="8">
    <source>
        <dbReference type="ARBA" id="ARBA00022840"/>
    </source>
</evidence>
<keyword evidence="7" id="KW-0418">Kinase</keyword>
<comment type="caution">
    <text evidence="12">The sequence shown here is derived from an EMBL/GenBank/DDBJ whole genome shotgun (WGS) entry which is preliminary data.</text>
</comment>
<dbReference type="Gene3D" id="3.40.1160.10">
    <property type="entry name" value="Acetylglutamate kinase-like"/>
    <property type="match status" value="1"/>
</dbReference>
<evidence type="ECO:0000259" key="11">
    <source>
        <dbReference type="Pfam" id="PF00696"/>
    </source>
</evidence>
<evidence type="ECO:0000256" key="4">
    <source>
        <dbReference type="ARBA" id="ARBA00022490"/>
    </source>
</evidence>
<dbReference type="EC" id="2.7.4.22" evidence="3"/>
<organism evidence="12 13">
    <name type="scientific">Candidatus Terrybacteria bacterium RIFCSPHIGHO2_01_FULL_48_17</name>
    <dbReference type="NCBI Taxonomy" id="1802362"/>
    <lineage>
        <taxon>Bacteria</taxon>
        <taxon>Candidatus Terryibacteriota</taxon>
    </lineage>
</organism>
<dbReference type="SUPFAM" id="SSF53633">
    <property type="entry name" value="Carbamate kinase-like"/>
    <property type="match status" value="1"/>
</dbReference>
<keyword evidence="9" id="KW-0665">Pyrimidine biosynthesis</keyword>
<dbReference type="GO" id="GO:0033862">
    <property type="term" value="F:UMP kinase activity"/>
    <property type="evidence" value="ECO:0007669"/>
    <property type="project" value="UniProtKB-EC"/>
</dbReference>
<evidence type="ECO:0000256" key="2">
    <source>
        <dbReference type="ARBA" id="ARBA00007614"/>
    </source>
</evidence>
<keyword evidence="8" id="KW-0067">ATP-binding</keyword>
<keyword evidence="5" id="KW-0808">Transferase</keyword>
<dbReference type="InterPro" id="IPR011818">
    <property type="entry name" value="Uridylate_kinase_arch/spir"/>
</dbReference>
<dbReference type="EMBL" id="MHSS01000001">
    <property type="protein sequence ID" value="OHA49054.1"/>
    <property type="molecule type" value="Genomic_DNA"/>
</dbReference>
<evidence type="ECO:0000256" key="1">
    <source>
        <dbReference type="ARBA" id="ARBA00004791"/>
    </source>
</evidence>
<gene>
    <name evidence="12" type="ORF">A2806_01790</name>
</gene>
<dbReference type="Pfam" id="PF00696">
    <property type="entry name" value="AA_kinase"/>
    <property type="match status" value="1"/>
</dbReference>